<dbReference type="STRING" id="1193051.LEP1GSC017_3811"/>
<dbReference type="Proteomes" id="UP000294684">
    <property type="component" value="Unassembled WGS sequence"/>
</dbReference>
<keyword evidence="2" id="KW-0808">Transferase</keyword>
<feature type="domain" description="Methyltransferase type 11" evidence="1">
    <location>
        <begin position="57"/>
        <end position="149"/>
    </location>
</feature>
<dbReference type="OrthoDB" id="326627at2"/>
<dbReference type="GO" id="GO:0032259">
    <property type="term" value="P:methylation"/>
    <property type="evidence" value="ECO:0007669"/>
    <property type="project" value="UniProtKB-KW"/>
</dbReference>
<proteinExistence type="predicted"/>
<dbReference type="InterPro" id="IPR013216">
    <property type="entry name" value="Methyltransf_11"/>
</dbReference>
<dbReference type="GO" id="GO:0008757">
    <property type="term" value="F:S-adenosylmethionine-dependent methyltransferase activity"/>
    <property type="evidence" value="ECO:0007669"/>
    <property type="project" value="InterPro"/>
</dbReference>
<evidence type="ECO:0000313" key="3">
    <source>
        <dbReference type="Proteomes" id="UP000294684"/>
    </source>
</evidence>
<dbReference type="CDD" id="cd02440">
    <property type="entry name" value="AdoMet_MTases"/>
    <property type="match status" value="1"/>
</dbReference>
<evidence type="ECO:0000313" key="2">
    <source>
        <dbReference type="EMBL" id="TDY71202.1"/>
    </source>
</evidence>
<dbReference type="AlphaFoldDB" id="A0A4R8MUS0"/>
<dbReference type="RefSeq" id="WP_004783618.1">
    <property type="nucleotide sequence ID" value="NZ_SORO01000001.1"/>
</dbReference>
<protein>
    <submittedName>
        <fullName evidence="2">Ubiquinone/menaquinone biosynthesis C-methylase UbiE</fullName>
    </submittedName>
</protein>
<reference evidence="2 3" key="1">
    <citation type="submission" date="2019-03" db="EMBL/GenBank/DDBJ databases">
        <title>Genomic Encyclopedia of Archaeal and Bacterial Type Strains, Phase II (KMG-II): from individual species to whole genera.</title>
        <authorList>
            <person name="Goeker M."/>
        </authorList>
    </citation>
    <scope>NUCLEOTIDE SEQUENCE [LARGE SCALE GENOMIC DNA]</scope>
    <source>
        <strain evidence="2 3">DSM 21537</strain>
    </source>
</reference>
<dbReference type="Pfam" id="PF08241">
    <property type="entry name" value="Methyltransf_11"/>
    <property type="match status" value="1"/>
</dbReference>
<dbReference type="SUPFAM" id="SSF53335">
    <property type="entry name" value="S-adenosyl-L-methionine-dependent methyltransferases"/>
    <property type="match status" value="1"/>
</dbReference>
<dbReference type="GeneID" id="79825515"/>
<keyword evidence="2" id="KW-0489">Methyltransferase</keyword>
<organism evidence="2 3">
    <name type="scientific">Leptospira meyeri</name>
    <dbReference type="NCBI Taxonomy" id="29508"/>
    <lineage>
        <taxon>Bacteria</taxon>
        <taxon>Pseudomonadati</taxon>
        <taxon>Spirochaetota</taxon>
        <taxon>Spirochaetia</taxon>
        <taxon>Leptospirales</taxon>
        <taxon>Leptospiraceae</taxon>
        <taxon>Leptospira</taxon>
    </lineage>
</organism>
<dbReference type="Gene3D" id="3.40.50.150">
    <property type="entry name" value="Vaccinia Virus protein VP39"/>
    <property type="match status" value="1"/>
</dbReference>
<dbReference type="EMBL" id="SORO01000001">
    <property type="protein sequence ID" value="TDY71202.1"/>
    <property type="molecule type" value="Genomic_DNA"/>
</dbReference>
<keyword evidence="2" id="KW-0830">Ubiquinone</keyword>
<accession>A0A4R8MUS0</accession>
<comment type="caution">
    <text evidence="2">The sequence shown here is derived from an EMBL/GenBank/DDBJ whole genome shotgun (WGS) entry which is preliminary data.</text>
</comment>
<keyword evidence="3" id="KW-1185">Reference proteome</keyword>
<gene>
    <name evidence="2" type="ORF">CLV96_0157</name>
</gene>
<dbReference type="InterPro" id="IPR029063">
    <property type="entry name" value="SAM-dependent_MTases_sf"/>
</dbReference>
<sequence>MKTDSEIQREHFNAISSKYLDSRKNLNHLAYKEVWWQNILSFLKSNYSFDEKNNSLEAMCGLAEGSNLLRKVYPKLKLYAFDYSDEMVLAAQRENTGFEKIFQADVVNFVEKEKYDIIIILGGLHHVPNFVDKVLTNIHQSLKKGGIFINLEPTHNNFLFKYVRESVYKKNSLFEENTERGFTLSEYNQKLAKAGFGIKKQFFPGLLGYVLYYNPDAFPFLNIGTTLIAKLFSKLDWLLGKTIIGLKFSFATWSIAYKK</sequence>
<evidence type="ECO:0000259" key="1">
    <source>
        <dbReference type="Pfam" id="PF08241"/>
    </source>
</evidence>
<name>A0A4R8MUS0_LEPME</name>